<evidence type="ECO:0000256" key="7">
    <source>
        <dbReference type="ARBA" id="ARBA00058683"/>
    </source>
</evidence>
<accession>A0A0M2V0F7</accession>
<evidence type="ECO:0000256" key="3">
    <source>
        <dbReference type="ARBA" id="ARBA00022630"/>
    </source>
</evidence>
<dbReference type="InterPro" id="IPR009075">
    <property type="entry name" value="AcylCo_DH/oxidase_C"/>
</dbReference>
<dbReference type="Proteomes" id="UP000034228">
    <property type="component" value="Unassembled WGS sequence"/>
</dbReference>
<comment type="function">
    <text evidence="7">Involved in the assimilation of dimethylsulphoniopropionate (DMSP), an important compound in the fixation of carbon in marine phytoplankton, by mediating the conversion of 3-(methylthio)propanoyl-CoA (MMPA-CoA) to 3-(methylthio)acryloyl-CoA (MTA-CoA).</text>
</comment>
<dbReference type="InterPro" id="IPR009100">
    <property type="entry name" value="AcylCoA_DH/oxidase_NM_dom_sf"/>
</dbReference>
<dbReference type="Pfam" id="PF00441">
    <property type="entry name" value="Acyl-CoA_dh_1"/>
    <property type="match status" value="1"/>
</dbReference>
<dbReference type="InterPro" id="IPR006091">
    <property type="entry name" value="Acyl-CoA_Oxase/DH_mid-dom"/>
</dbReference>
<evidence type="ECO:0000256" key="5">
    <source>
        <dbReference type="ARBA" id="ARBA00023002"/>
    </source>
</evidence>
<evidence type="ECO:0000259" key="12">
    <source>
        <dbReference type="Pfam" id="PF02770"/>
    </source>
</evidence>
<evidence type="ECO:0000256" key="1">
    <source>
        <dbReference type="ARBA" id="ARBA00001974"/>
    </source>
</evidence>
<evidence type="ECO:0000259" key="11">
    <source>
        <dbReference type="Pfam" id="PF00441"/>
    </source>
</evidence>
<dbReference type="Pfam" id="PF02771">
    <property type="entry name" value="Acyl-CoA_dh_N"/>
    <property type="match status" value="1"/>
</dbReference>
<evidence type="ECO:0000313" key="15">
    <source>
        <dbReference type="EMBL" id="KKO43859.1"/>
    </source>
</evidence>
<dbReference type="InterPro" id="IPR052166">
    <property type="entry name" value="Diverse_Acyl-CoA_DH"/>
</dbReference>
<dbReference type="InterPro" id="IPR025878">
    <property type="entry name" value="Acyl-CoA_dh-like_C_dom"/>
</dbReference>
<evidence type="ECO:0000256" key="2">
    <source>
        <dbReference type="ARBA" id="ARBA00009347"/>
    </source>
</evidence>
<gene>
    <name evidence="15" type="ORF">WG68_18660</name>
</gene>
<feature type="domain" description="Acetyl-CoA dehydrogenase-like C-terminal" evidence="14">
    <location>
        <begin position="476"/>
        <end position="574"/>
    </location>
</feature>
<dbReference type="InterPro" id="IPR013786">
    <property type="entry name" value="AcylCoA_DH/ox_N"/>
</dbReference>
<dbReference type="EMBL" id="LAHO01000026">
    <property type="protein sequence ID" value="KKO43859.1"/>
    <property type="molecule type" value="Genomic_DNA"/>
</dbReference>
<dbReference type="AlphaFoldDB" id="A0A0M2V0F7"/>
<evidence type="ECO:0000259" key="14">
    <source>
        <dbReference type="Pfam" id="PF12806"/>
    </source>
</evidence>
<keyword evidence="4 10" id="KW-0274">FAD</keyword>
<evidence type="ECO:0000256" key="8">
    <source>
        <dbReference type="ARBA" id="ARBA00066694"/>
    </source>
</evidence>
<comment type="caution">
    <text evidence="15">The sequence shown here is derived from an EMBL/GenBank/DDBJ whole genome shotgun (WGS) entry which is preliminary data.</text>
</comment>
<name>A0A0M2V0F7_9GAMM</name>
<feature type="domain" description="Acyl-CoA oxidase/dehydrogenase middle" evidence="12">
    <location>
        <begin position="164"/>
        <end position="273"/>
    </location>
</feature>
<keyword evidence="16" id="KW-1185">Reference proteome</keyword>
<dbReference type="EC" id="1.3.99.41" evidence="8"/>
<protein>
    <recommendedName>
        <fullName evidence="9">3-methylmercaptopropionyl-CoA dehydrogenase</fullName>
        <ecNumber evidence="8">1.3.99.41</ecNumber>
    </recommendedName>
</protein>
<evidence type="ECO:0000256" key="10">
    <source>
        <dbReference type="RuleBase" id="RU362125"/>
    </source>
</evidence>
<dbReference type="OrthoDB" id="9764895at2"/>
<dbReference type="Gene3D" id="2.40.110.10">
    <property type="entry name" value="Butyryl-CoA Dehydrogenase, subunit A, domain 2"/>
    <property type="match status" value="1"/>
</dbReference>
<sequence>MSSYQAPISDMTFNLFDVWQLDQYWQTNAQLQDLIEGDTAKAILEEAAKICEQQIAPFAGEADQRGAQLTNGVVSLPAHYHTAYQSLVEGGWTGLSGDPEYGGMGMPKALSMMVDEMLCSADIAFSLYPGLTAGACVALLQHADDATKQTYLPKLYSGEWSGTMCLTESHAGSDLGIMRTMAKPNDDGSYAINGSKIFITAGEHELTANIIHLVLAKLPDAPAGSRGISLFLVPKYLLNETSEPGERNAVTVGSIEHKMGINGSATCVLNFDDAKGYLIGEPHRGLSCMFTMMNYERLSMGSQGLGAAERAYQNALAYAKERLQGRTTSQDPNKADAIIGHPDVQRMLLNIKAMNEAGRTFATWVAALLDKSKYDNCTISGQRANLLTPITKAFMTDQGLDACVTAQQIFGGHGYIKEWGMEQLVRDVRIAQIYEGTNGIQAADFMLRKVAADEGTVLLSLLDDITDELATRPLIEAAPLTNAITDLRQLTAQLLTKDNTTLAGAACDYLALVSYVLYGYMWYKNLLALDDSKHSRNFIAAKTHTASWYFKRILPRAAGIKAILSNDAASLYTLAPEHF</sequence>
<evidence type="ECO:0000256" key="4">
    <source>
        <dbReference type="ARBA" id="ARBA00022827"/>
    </source>
</evidence>
<dbReference type="GO" id="GO:0016627">
    <property type="term" value="F:oxidoreductase activity, acting on the CH-CH group of donors"/>
    <property type="evidence" value="ECO:0007669"/>
    <property type="project" value="InterPro"/>
</dbReference>
<evidence type="ECO:0000256" key="6">
    <source>
        <dbReference type="ARBA" id="ARBA00051388"/>
    </source>
</evidence>
<dbReference type="PANTHER" id="PTHR42803">
    <property type="entry name" value="ACYL-COA DEHYDROGENASE"/>
    <property type="match status" value="1"/>
</dbReference>
<organism evidence="15 16">
    <name type="scientific">Arsukibacterium ikkense</name>
    <dbReference type="NCBI Taxonomy" id="336831"/>
    <lineage>
        <taxon>Bacteria</taxon>
        <taxon>Pseudomonadati</taxon>
        <taxon>Pseudomonadota</taxon>
        <taxon>Gammaproteobacteria</taxon>
        <taxon>Chromatiales</taxon>
        <taxon>Chromatiaceae</taxon>
        <taxon>Arsukibacterium</taxon>
    </lineage>
</organism>
<dbReference type="Gene3D" id="1.10.540.10">
    <property type="entry name" value="Acyl-CoA dehydrogenase/oxidase, N-terminal domain"/>
    <property type="match status" value="1"/>
</dbReference>
<evidence type="ECO:0000259" key="13">
    <source>
        <dbReference type="Pfam" id="PF02771"/>
    </source>
</evidence>
<dbReference type="PANTHER" id="PTHR42803:SF1">
    <property type="entry name" value="BROAD-SPECIFICITY LINEAR ACYL-COA DEHYDROGENASE FADE5"/>
    <property type="match status" value="1"/>
</dbReference>
<dbReference type="GO" id="GO:0050660">
    <property type="term" value="F:flavin adenine dinucleotide binding"/>
    <property type="evidence" value="ECO:0007669"/>
    <property type="project" value="InterPro"/>
</dbReference>
<feature type="domain" description="Acyl-CoA dehydrogenase/oxidase C-terminal" evidence="11">
    <location>
        <begin position="284"/>
        <end position="443"/>
    </location>
</feature>
<dbReference type="RefSeq" id="WP_046559241.1">
    <property type="nucleotide sequence ID" value="NZ_LAHO01000026.1"/>
</dbReference>
<dbReference type="InterPro" id="IPR036250">
    <property type="entry name" value="AcylCo_DH-like_C"/>
</dbReference>
<dbReference type="Pfam" id="PF02770">
    <property type="entry name" value="Acyl-CoA_dh_M"/>
    <property type="match status" value="1"/>
</dbReference>
<dbReference type="Pfam" id="PF12806">
    <property type="entry name" value="Acyl-CoA_dh_C"/>
    <property type="match status" value="1"/>
</dbReference>
<dbReference type="InterPro" id="IPR046373">
    <property type="entry name" value="Acyl-CoA_Oxase/DH_mid-dom_sf"/>
</dbReference>
<comment type="catalytic activity">
    <reaction evidence="6">
        <text>3-(methylsulfanyl)propanoyl-CoA + oxidized [electron-transfer flavoprotein] + H(+) = 3-(methylsulfanyl)acryloyl-CoA + reduced [electron-transfer flavoprotein]</text>
        <dbReference type="Rhea" id="RHEA:52612"/>
        <dbReference type="Rhea" id="RHEA-COMP:10685"/>
        <dbReference type="Rhea" id="RHEA-COMP:10686"/>
        <dbReference type="ChEBI" id="CHEBI:15378"/>
        <dbReference type="ChEBI" id="CHEBI:57692"/>
        <dbReference type="ChEBI" id="CHEBI:58307"/>
        <dbReference type="ChEBI" id="CHEBI:82815"/>
        <dbReference type="ChEBI" id="CHEBI:84994"/>
        <dbReference type="EC" id="1.3.99.41"/>
    </reaction>
    <physiologicalReaction direction="left-to-right" evidence="6">
        <dbReference type="Rhea" id="RHEA:52613"/>
    </physiologicalReaction>
</comment>
<comment type="similarity">
    <text evidence="2 10">Belongs to the acyl-CoA dehydrogenase family.</text>
</comment>
<dbReference type="Gene3D" id="1.20.140.10">
    <property type="entry name" value="Butyryl-CoA Dehydrogenase, subunit A, domain 3"/>
    <property type="match status" value="1"/>
</dbReference>
<dbReference type="SUPFAM" id="SSF56645">
    <property type="entry name" value="Acyl-CoA dehydrogenase NM domain-like"/>
    <property type="match status" value="1"/>
</dbReference>
<comment type="cofactor">
    <cofactor evidence="1 10">
        <name>FAD</name>
        <dbReference type="ChEBI" id="CHEBI:57692"/>
    </cofactor>
</comment>
<keyword evidence="5 10" id="KW-0560">Oxidoreductase</keyword>
<evidence type="ECO:0000256" key="9">
    <source>
        <dbReference type="ARBA" id="ARBA00069043"/>
    </source>
</evidence>
<dbReference type="SUPFAM" id="SSF47203">
    <property type="entry name" value="Acyl-CoA dehydrogenase C-terminal domain-like"/>
    <property type="match status" value="1"/>
</dbReference>
<reference evidence="15 16" key="1">
    <citation type="submission" date="2015-03" db="EMBL/GenBank/DDBJ databases">
        <title>Draft genome sequences of two protease-producing strains of Arsukibacterium isolated from two cold and alkaline environments.</title>
        <authorList>
            <person name="Lylloff J.E."/>
            <person name="Skov L.B."/>
            <person name="Jepsen M."/>
            <person name="Hallin P.F."/>
            <person name="Sorensen S.J."/>
            <person name="Stougaard P."/>
            <person name="Glaring M.A."/>
        </authorList>
    </citation>
    <scope>NUCLEOTIDE SEQUENCE [LARGE SCALE GENOMIC DNA]</scope>
    <source>
        <strain evidence="15 16">GCM72</strain>
    </source>
</reference>
<evidence type="ECO:0000313" key="16">
    <source>
        <dbReference type="Proteomes" id="UP000034228"/>
    </source>
</evidence>
<feature type="domain" description="Acyl-CoA dehydrogenase/oxidase N-terminal" evidence="13">
    <location>
        <begin position="39"/>
        <end position="159"/>
    </location>
</feature>
<dbReference type="FunFam" id="2.40.110.10:FF:000031">
    <property type="entry name" value="Acyl-CoA dehydrogenase, putative"/>
    <property type="match status" value="1"/>
</dbReference>
<dbReference type="STRING" id="336831.WG68_18660"/>
<proteinExistence type="inferred from homology"/>
<dbReference type="PATRIC" id="fig|336831.14.peg.1983"/>
<dbReference type="InterPro" id="IPR037069">
    <property type="entry name" value="AcylCoA_DH/ox_N_sf"/>
</dbReference>
<keyword evidence="3 10" id="KW-0285">Flavoprotein</keyword>